<proteinExistence type="predicted"/>
<feature type="transmembrane region" description="Helical" evidence="1">
    <location>
        <begin position="269"/>
        <end position="295"/>
    </location>
</feature>
<dbReference type="RefSeq" id="WP_262856256.1">
    <property type="nucleotide sequence ID" value="NZ_JAOPKZ010000012.1"/>
</dbReference>
<comment type="caution">
    <text evidence="2">The sequence shown here is derived from an EMBL/GenBank/DDBJ whole genome shotgun (WGS) entry which is preliminary data.</text>
</comment>
<evidence type="ECO:0008006" key="4">
    <source>
        <dbReference type="Google" id="ProtNLM"/>
    </source>
</evidence>
<keyword evidence="1" id="KW-0812">Transmembrane</keyword>
<dbReference type="EMBL" id="JAOPKZ010000012">
    <property type="protein sequence ID" value="MCU5746612.1"/>
    <property type="molecule type" value="Genomic_DNA"/>
</dbReference>
<protein>
    <recommendedName>
        <fullName evidence="4">Lytic regulatory protein</fullName>
    </recommendedName>
</protein>
<keyword evidence="3" id="KW-1185">Reference proteome</keyword>
<keyword evidence="1" id="KW-1133">Transmembrane helix</keyword>
<gene>
    <name evidence="2" type="ORF">N9R04_07780</name>
</gene>
<name>A0ABT2QRN0_9STAP</name>
<feature type="transmembrane region" description="Helical" evidence="1">
    <location>
        <begin position="232"/>
        <end position="249"/>
    </location>
</feature>
<accession>A0ABT2QRN0</accession>
<reference evidence="2 3" key="1">
    <citation type="journal article" date="2023" name="Int. J. Syst. Evol. Microbiol.">
        <title>Streptococcus sciuri sp. nov., Staphylococcus marylandisciuri sp. nov. and Staphylococcus americanisciuri sp. nov., isolated from faeces of eastern grey squirrel (Sciurus carolinensis).</title>
        <authorList>
            <person name="Volokhov D.V."/>
            <person name="Zagorodnyaya T.A."/>
            <person name="Furtak V.A."/>
            <person name="Nattanmai G."/>
            <person name="Randall L."/>
            <person name="Jose S."/>
            <person name="Gao Y."/>
            <person name="Eisenberg T."/>
            <person name="Delmonte P."/>
            <person name="Blom J."/>
            <person name="Mitchell K.K."/>
        </authorList>
    </citation>
    <scope>NUCLEOTIDE SEQUENCE [LARGE SCALE GENOMIC DNA]</scope>
    <source>
        <strain evidence="2 3">SQ8-PEA</strain>
    </source>
</reference>
<feature type="transmembrane region" description="Helical" evidence="1">
    <location>
        <begin position="182"/>
        <end position="204"/>
    </location>
</feature>
<sequence>MFNFHRSAIRSIKPQNLKVIGLSVLSAIMILILLFVSSKLIEEVMRNVEMTIMQAQIGGQSNGMGNIVIILIAAFILISLLWILIGYPIFSSLVYYISKSMKDESVKIRDVFSSFAKERYPKAVLTGLSALIIFILLLIIRGVVSFLYAKLRNAIFSHMTNSLQSSDHSQGFLITIQITDKVIASIISTVLMLFLFIIIINLTYSFVSDVKRSAGTNIKNAFRNIKNGHKTWFKFFIGLLLLWLIPIILNDIVAPLLGIATMHSSQKLALIIGSALNIISILIELVLIYLTLLAVTHYAHRHGERPTKD</sequence>
<feature type="transmembrane region" description="Helical" evidence="1">
    <location>
        <begin position="20"/>
        <end position="41"/>
    </location>
</feature>
<evidence type="ECO:0000256" key="1">
    <source>
        <dbReference type="SAM" id="Phobius"/>
    </source>
</evidence>
<evidence type="ECO:0000313" key="2">
    <source>
        <dbReference type="EMBL" id="MCU5746612.1"/>
    </source>
</evidence>
<feature type="transmembrane region" description="Helical" evidence="1">
    <location>
        <begin position="67"/>
        <end position="97"/>
    </location>
</feature>
<evidence type="ECO:0000313" key="3">
    <source>
        <dbReference type="Proteomes" id="UP001209553"/>
    </source>
</evidence>
<feature type="transmembrane region" description="Helical" evidence="1">
    <location>
        <begin position="123"/>
        <end position="149"/>
    </location>
</feature>
<organism evidence="2 3">
    <name type="scientific">Staphylococcus marylandisciuri</name>
    <dbReference type="NCBI Taxonomy" id="2981529"/>
    <lineage>
        <taxon>Bacteria</taxon>
        <taxon>Bacillati</taxon>
        <taxon>Bacillota</taxon>
        <taxon>Bacilli</taxon>
        <taxon>Bacillales</taxon>
        <taxon>Staphylococcaceae</taxon>
        <taxon>Staphylococcus</taxon>
    </lineage>
</organism>
<keyword evidence="1" id="KW-0472">Membrane</keyword>
<dbReference type="Proteomes" id="UP001209553">
    <property type="component" value="Unassembled WGS sequence"/>
</dbReference>